<evidence type="ECO:0000256" key="1">
    <source>
        <dbReference type="ARBA" id="ARBA00004141"/>
    </source>
</evidence>
<dbReference type="InterPro" id="IPR011701">
    <property type="entry name" value="MFS"/>
</dbReference>
<feature type="transmembrane region" description="Helical" evidence="5">
    <location>
        <begin position="257"/>
        <end position="279"/>
    </location>
</feature>
<protein>
    <submittedName>
        <fullName evidence="7">Solute carrier family 46 member 3-like</fullName>
    </submittedName>
</protein>
<evidence type="ECO:0000256" key="2">
    <source>
        <dbReference type="ARBA" id="ARBA00022692"/>
    </source>
</evidence>
<dbReference type="Proteomes" id="UP001652582">
    <property type="component" value="Chromosome 7"/>
</dbReference>
<dbReference type="GeneID" id="112047251"/>
<evidence type="ECO:0000256" key="5">
    <source>
        <dbReference type="SAM" id="Phobius"/>
    </source>
</evidence>
<keyword evidence="2 5" id="KW-0812">Transmembrane</keyword>
<organism evidence="6 7">
    <name type="scientific">Bicyclus anynana</name>
    <name type="common">Squinting bush brown butterfly</name>
    <dbReference type="NCBI Taxonomy" id="110368"/>
    <lineage>
        <taxon>Eukaryota</taxon>
        <taxon>Metazoa</taxon>
        <taxon>Ecdysozoa</taxon>
        <taxon>Arthropoda</taxon>
        <taxon>Hexapoda</taxon>
        <taxon>Insecta</taxon>
        <taxon>Pterygota</taxon>
        <taxon>Neoptera</taxon>
        <taxon>Endopterygota</taxon>
        <taxon>Lepidoptera</taxon>
        <taxon>Glossata</taxon>
        <taxon>Ditrysia</taxon>
        <taxon>Papilionoidea</taxon>
        <taxon>Nymphalidae</taxon>
        <taxon>Satyrinae</taxon>
        <taxon>Satyrini</taxon>
        <taxon>Mycalesina</taxon>
        <taxon>Bicyclus</taxon>
    </lineage>
</organism>
<evidence type="ECO:0000313" key="6">
    <source>
        <dbReference type="Proteomes" id="UP001652582"/>
    </source>
</evidence>
<dbReference type="Pfam" id="PF07690">
    <property type="entry name" value="MFS_1"/>
    <property type="match status" value="1"/>
</dbReference>
<dbReference type="PANTHER" id="PTHR23507">
    <property type="entry name" value="ZGC:174356"/>
    <property type="match status" value="1"/>
</dbReference>
<gene>
    <name evidence="7" type="primary">LOC112047251</name>
</gene>
<keyword evidence="3 5" id="KW-1133">Transmembrane helix</keyword>
<evidence type="ECO:0000313" key="7">
    <source>
        <dbReference type="RefSeq" id="XP_052738477.1"/>
    </source>
</evidence>
<dbReference type="Gene3D" id="1.20.1250.20">
    <property type="entry name" value="MFS general substrate transporter like domains"/>
    <property type="match status" value="1"/>
</dbReference>
<evidence type="ECO:0000256" key="3">
    <source>
        <dbReference type="ARBA" id="ARBA00022989"/>
    </source>
</evidence>
<proteinExistence type="predicted"/>
<keyword evidence="6" id="KW-1185">Reference proteome</keyword>
<feature type="transmembrane region" description="Helical" evidence="5">
    <location>
        <begin position="95"/>
        <end position="116"/>
    </location>
</feature>
<comment type="subcellular location">
    <subcellularLocation>
        <location evidence="1">Membrane</location>
        <topology evidence="1">Multi-pass membrane protein</topology>
    </subcellularLocation>
</comment>
<feature type="transmembrane region" description="Helical" evidence="5">
    <location>
        <begin position="68"/>
        <end position="89"/>
    </location>
</feature>
<dbReference type="PANTHER" id="PTHR23507:SF1">
    <property type="entry name" value="FI18259P1-RELATED"/>
    <property type="match status" value="1"/>
</dbReference>
<feature type="transmembrane region" description="Helical" evidence="5">
    <location>
        <begin position="291"/>
        <end position="311"/>
    </location>
</feature>
<keyword evidence="4 5" id="KW-0472">Membrane</keyword>
<feature type="transmembrane region" description="Helical" evidence="5">
    <location>
        <begin position="165"/>
        <end position="189"/>
    </location>
</feature>
<reference evidence="7" key="1">
    <citation type="submission" date="2025-08" db="UniProtKB">
        <authorList>
            <consortium name="RefSeq"/>
        </authorList>
    </citation>
    <scope>IDENTIFICATION</scope>
</reference>
<dbReference type="SUPFAM" id="SSF103473">
    <property type="entry name" value="MFS general substrate transporter"/>
    <property type="match status" value="1"/>
</dbReference>
<name>A0ABM3LHF0_BICAN</name>
<feature type="transmembrane region" description="Helical" evidence="5">
    <location>
        <begin position="209"/>
        <end position="226"/>
    </location>
</feature>
<evidence type="ECO:0000256" key="4">
    <source>
        <dbReference type="ARBA" id="ARBA00023136"/>
    </source>
</evidence>
<sequence>MLPVIGQILVCLNGIINTYFLTQLNLETLVFTEAILDGLTGTWCVCILVVNAYISAATSDDNRTYRMGLVTLSFTVGFPVGMGISGILIRKIGFYGCYGMSSGFHLMNLLYTIFILKDPRRSDEQKMHDKKGVLHFFRIFFDFKNIKETFAVVFKQGPNNRRTRICVMLLVVSILFGPMHGELSVMYISTRYRFNWDEVRFSIFQAYNFVTHTIGTIFSITVFSKYLQWHDSVLGIISTVSKISASFIYCFAPNERIFFIAPLVDILNGTALLALRSIVSKLVLATEFGKVNSIFALTENLMPLVYVPLYTQVYVATMEVLPGAVFLMGSAMTIPAVIVFIYLFWEHRRNQRRLKEQNKIELKEQ</sequence>
<feature type="transmembrane region" description="Helical" evidence="5">
    <location>
        <begin position="34"/>
        <end position="56"/>
    </location>
</feature>
<dbReference type="RefSeq" id="XP_052738477.1">
    <property type="nucleotide sequence ID" value="XM_052882517.1"/>
</dbReference>
<accession>A0ABM3LHF0</accession>
<dbReference type="InterPro" id="IPR036259">
    <property type="entry name" value="MFS_trans_sf"/>
</dbReference>
<feature type="transmembrane region" description="Helical" evidence="5">
    <location>
        <begin position="323"/>
        <end position="345"/>
    </location>
</feature>